<dbReference type="PANTHER" id="PTHR31912:SF34">
    <property type="entry name" value="NOTOCHORD-RELATED PROTEIN"/>
    <property type="match status" value="1"/>
</dbReference>
<dbReference type="AlphaFoldDB" id="A0A6P8TJQ3"/>
<gene>
    <name evidence="4" type="primary">LOC117536966</name>
</gene>
<keyword evidence="3" id="KW-1185">Reference proteome</keyword>
<dbReference type="KEGG" id="gacu:117536966"/>
<feature type="compositionally biased region" description="Polar residues" evidence="1">
    <location>
        <begin position="108"/>
        <end position="121"/>
    </location>
</feature>
<accession>A0A6P8TJQ3</accession>
<dbReference type="Proteomes" id="UP000515161">
    <property type="component" value="Unplaced"/>
</dbReference>
<dbReference type="RefSeq" id="XP_034057975.1">
    <property type="nucleotide sequence ID" value="XM_034202084.1"/>
</dbReference>
<name>A0A6P8TJQ3_GYMAC</name>
<evidence type="ECO:0000256" key="2">
    <source>
        <dbReference type="SAM" id="SignalP"/>
    </source>
</evidence>
<evidence type="ECO:0000313" key="3">
    <source>
        <dbReference type="Proteomes" id="UP000515161"/>
    </source>
</evidence>
<feature type="region of interest" description="Disordered" evidence="1">
    <location>
        <begin position="108"/>
        <end position="141"/>
    </location>
</feature>
<dbReference type="InParanoid" id="A0A6P8TJQ3"/>
<proteinExistence type="predicted"/>
<feature type="chain" id="PRO_5028386008" evidence="2">
    <location>
        <begin position="30"/>
        <end position="874"/>
    </location>
</feature>
<reference evidence="4" key="1">
    <citation type="submission" date="2025-08" db="UniProtKB">
        <authorList>
            <consortium name="RefSeq"/>
        </authorList>
    </citation>
    <scope>IDENTIFICATION</scope>
</reference>
<evidence type="ECO:0000313" key="4">
    <source>
        <dbReference type="RefSeq" id="XP_034057975.1"/>
    </source>
</evidence>
<dbReference type="OrthoDB" id="10034966at2759"/>
<dbReference type="PANTHER" id="PTHR31912">
    <property type="entry name" value="IP13529P"/>
    <property type="match status" value="1"/>
</dbReference>
<dbReference type="GeneID" id="117536966"/>
<evidence type="ECO:0000256" key="1">
    <source>
        <dbReference type="SAM" id="MobiDB-lite"/>
    </source>
</evidence>
<keyword evidence="2" id="KW-0732">Signal</keyword>
<sequence>MAYWRCVICFVFFALTLKSLLSHINKAHGRSPDFRVVCGINGCTEEYRVFNSFYYHIRRRHALYFENGSPPSGLMTTAPEPSRVGLEDFDMPIFSGCATATRGMQRTNSQVSTCVPSQQEQQLEEFPIQPPDQEEADTSGGNLSRRAVAFAINVREKCHLSQRSINDIVSGVQQYQAALLDTLRDKMKRVFESHSGSTAQLQEEALATFDNFQDPFTLMATTYMQDSTIQNLFNPVKPEEILVSQIVCRVKKGDSRVLVIKNKSFYYIPLINSLQQLLSNSRIFDMINTAPQSCNKDGFLYDIVDGSLFKSHPLFSIKPTALQLILYTDEIEICNPLGSHASVNKLLMVYYTLGNIDPKFRSKLAAIRLLAIAKANDIDQCGVDVVLERIDKDLKLLYNGVKIQTQNGEMDLFGALISLCGDTLAQHELAGFKEGVGFAYSKCRHCECTFEDMQINFDEQCFTKRTVEKHIRQCIEIERASTEFLKSALKTTYGINRKSKLVEFPAIDLIQQTPQDIMHIILEGIAPMEIKCVLKYLILSGQMELDIFNSAMQSFPFSSIDVRDKPCPVSVNTLSSNDNKLKQSSGQMLILLKIMPFLLNNMKGNIYVKFILELIEIVQIVFAPVISLQTVLRLKQMIEQHLKQFKQLFPDKNVTPKQHYMLHLPTQILSLGPLTRHMCMRFESKHCFFKQWSSKLNFKNVCKSLVNHNQLLECCQNEMGIEHPIFLHEKELGPVSEVTNKEYITAKIRDFLGIDGIQHAISVKWLILNGNKYISGKSLIITNANDTVPIFGLIKNIYVIDSSLYCFEHQLYETVCFNKDLLAYEVTIPNLAQATELIDAEKLVDYTSYYSMSFENSVYILIKYNLRDVIALKT</sequence>
<organism evidence="3 4">
    <name type="scientific">Gymnodraco acuticeps</name>
    <name type="common">Antarctic dragonfish</name>
    <dbReference type="NCBI Taxonomy" id="8218"/>
    <lineage>
        <taxon>Eukaryota</taxon>
        <taxon>Metazoa</taxon>
        <taxon>Chordata</taxon>
        <taxon>Craniata</taxon>
        <taxon>Vertebrata</taxon>
        <taxon>Euteleostomi</taxon>
        <taxon>Actinopterygii</taxon>
        <taxon>Neopterygii</taxon>
        <taxon>Teleostei</taxon>
        <taxon>Neoteleostei</taxon>
        <taxon>Acanthomorphata</taxon>
        <taxon>Eupercaria</taxon>
        <taxon>Perciformes</taxon>
        <taxon>Notothenioidei</taxon>
        <taxon>Bathydraconidae</taxon>
        <taxon>Gymnodraco</taxon>
    </lineage>
</organism>
<protein>
    <submittedName>
        <fullName evidence="4">Uncharacterized protein LOC117536966 isoform X1</fullName>
    </submittedName>
</protein>
<feature type="signal peptide" evidence="2">
    <location>
        <begin position="1"/>
        <end position="29"/>
    </location>
</feature>